<dbReference type="Proteomes" id="UP000254253">
    <property type="component" value="Unassembled WGS sequence"/>
</dbReference>
<feature type="binding site" evidence="4">
    <location>
        <position position="7"/>
    </location>
    <ligand>
        <name>a divalent metal cation</name>
        <dbReference type="ChEBI" id="CHEBI:60240"/>
        <label>1</label>
    </ligand>
</feature>
<evidence type="ECO:0000256" key="2">
    <source>
        <dbReference type="ARBA" id="ARBA00022723"/>
    </source>
</evidence>
<dbReference type="Gene3D" id="3.20.20.140">
    <property type="entry name" value="Metal-dependent hydrolases"/>
    <property type="match status" value="1"/>
</dbReference>
<dbReference type="PROSITE" id="PS01137">
    <property type="entry name" value="TATD_1"/>
    <property type="match status" value="1"/>
</dbReference>
<dbReference type="AlphaFoldDB" id="A0A380TZ42"/>
<sequence>MFDSHIHLDQLDVSQIERIVSDPLLQGILAVSTDLASAETLLALKQKFPKIQIAAGFHPEQVLIDEKQQQALFDWIVKNRANLTAIGEVGLPHYLKRRNPKLDYRPYLALLEQFVALSKRLNLPLNLHIVHDGVAIMLDLLEKYQIQHAHFHWFKTDDDSFERFLRTPYFASVTPDILWNPKTQKIAKKLPLDRLLIETDSPWRHESLGNASISQQLQAILAQLAKLRAEPENIIRTQIRRNHQRLYGIT</sequence>
<dbReference type="RefSeq" id="WP_115590493.1">
    <property type="nucleotide sequence ID" value="NZ_UFRN01000002.1"/>
</dbReference>
<evidence type="ECO:0000256" key="4">
    <source>
        <dbReference type="PIRSR" id="PIRSR005902-1"/>
    </source>
</evidence>
<feature type="binding site" evidence="4">
    <location>
        <position position="128"/>
    </location>
    <ligand>
        <name>a divalent metal cation</name>
        <dbReference type="ChEBI" id="CHEBI:60240"/>
        <label>2</label>
    </ligand>
</feature>
<dbReference type="InterPro" id="IPR001130">
    <property type="entry name" value="TatD-like"/>
</dbReference>
<dbReference type="EMBL" id="UFRN01000002">
    <property type="protein sequence ID" value="SUT93177.1"/>
    <property type="molecule type" value="Genomic_DNA"/>
</dbReference>
<dbReference type="EC" id="3.1.21.-" evidence="5"/>
<organism evidence="5 6">
    <name type="scientific">Actinobacillus lignieresii</name>
    <dbReference type="NCBI Taxonomy" id="720"/>
    <lineage>
        <taxon>Bacteria</taxon>
        <taxon>Pseudomonadati</taxon>
        <taxon>Pseudomonadota</taxon>
        <taxon>Gammaproteobacteria</taxon>
        <taxon>Pasteurellales</taxon>
        <taxon>Pasteurellaceae</taxon>
        <taxon>Actinobacillus</taxon>
    </lineage>
</organism>
<feature type="binding site" evidence="4">
    <location>
        <position position="5"/>
    </location>
    <ligand>
        <name>a divalent metal cation</name>
        <dbReference type="ChEBI" id="CHEBI:60240"/>
        <label>1</label>
    </ligand>
</feature>
<keyword evidence="3 5" id="KW-0378">Hydrolase</keyword>
<evidence type="ECO:0000313" key="5">
    <source>
        <dbReference type="EMBL" id="SUT93177.1"/>
    </source>
</evidence>
<evidence type="ECO:0000256" key="1">
    <source>
        <dbReference type="ARBA" id="ARBA00009275"/>
    </source>
</evidence>
<dbReference type="GO" id="GO:0016788">
    <property type="term" value="F:hydrolase activity, acting on ester bonds"/>
    <property type="evidence" value="ECO:0007669"/>
    <property type="project" value="InterPro"/>
</dbReference>
<dbReference type="SUPFAM" id="SSF51556">
    <property type="entry name" value="Metallo-dependent hydrolases"/>
    <property type="match status" value="1"/>
</dbReference>
<dbReference type="PANTHER" id="PTHR46317">
    <property type="entry name" value="HYDROLASE OF PHP SUPERFAMILY-RELATED PROTEIN"/>
    <property type="match status" value="1"/>
</dbReference>
<dbReference type="InterPro" id="IPR018228">
    <property type="entry name" value="DNase_TatD-rel_CS"/>
</dbReference>
<feature type="binding site" evidence="4">
    <location>
        <position position="200"/>
    </location>
    <ligand>
        <name>a divalent metal cation</name>
        <dbReference type="ChEBI" id="CHEBI:60240"/>
        <label>1</label>
    </ligand>
</feature>
<reference evidence="5 6" key="1">
    <citation type="submission" date="2018-06" db="EMBL/GenBank/DDBJ databases">
        <authorList>
            <consortium name="Pathogen Informatics"/>
            <person name="Doyle S."/>
        </authorList>
    </citation>
    <scope>NUCLEOTIDE SEQUENCE [LARGE SCALE GENOMIC DNA]</scope>
    <source>
        <strain evidence="5 6">NCTC4191</strain>
    </source>
</reference>
<keyword evidence="2 4" id="KW-0479">Metal-binding</keyword>
<name>A0A380TZ42_ACTLI</name>
<feature type="binding site" evidence="4">
    <location>
        <position position="88"/>
    </location>
    <ligand>
        <name>a divalent metal cation</name>
        <dbReference type="ChEBI" id="CHEBI:60240"/>
        <label>1</label>
    </ligand>
</feature>
<keyword evidence="6" id="KW-1185">Reference proteome</keyword>
<evidence type="ECO:0000256" key="3">
    <source>
        <dbReference type="ARBA" id="ARBA00022801"/>
    </source>
</evidence>
<protein>
    <submittedName>
        <fullName evidence="5">TatD family deoxyribonuclease</fullName>
        <ecNumber evidence="5">3.1.21.-</ecNumber>
    </submittedName>
</protein>
<evidence type="ECO:0000313" key="6">
    <source>
        <dbReference type="Proteomes" id="UP000254253"/>
    </source>
</evidence>
<dbReference type="GO" id="GO:0046872">
    <property type="term" value="F:metal ion binding"/>
    <property type="evidence" value="ECO:0007669"/>
    <property type="project" value="UniProtKB-KW"/>
</dbReference>
<dbReference type="PIRSF" id="PIRSF005902">
    <property type="entry name" value="DNase_TatD"/>
    <property type="match status" value="1"/>
</dbReference>
<proteinExistence type="inferred from homology"/>
<accession>A0A380TZ42</accession>
<comment type="similarity">
    <text evidence="1">Belongs to the metallo-dependent hydrolases superfamily. TatD-type hydrolase family.</text>
</comment>
<dbReference type="PANTHER" id="PTHR46317:SF1">
    <property type="entry name" value="HYDROLASE, TATD FAMILY"/>
    <property type="match status" value="1"/>
</dbReference>
<gene>
    <name evidence="5" type="primary">yjjV_1</name>
    <name evidence="5" type="ORF">NCTC4191_01091</name>
</gene>
<dbReference type="CDD" id="cd01310">
    <property type="entry name" value="TatD_DNAse"/>
    <property type="match status" value="1"/>
</dbReference>
<dbReference type="InterPro" id="IPR032466">
    <property type="entry name" value="Metal_Hydrolase"/>
</dbReference>
<feature type="binding site" evidence="4">
    <location>
        <position position="152"/>
    </location>
    <ligand>
        <name>a divalent metal cation</name>
        <dbReference type="ChEBI" id="CHEBI:60240"/>
        <label>2</label>
    </ligand>
</feature>
<dbReference type="Pfam" id="PF01026">
    <property type="entry name" value="TatD_DNase"/>
    <property type="match status" value="1"/>
</dbReference>